<keyword evidence="3" id="KW-1185">Reference proteome</keyword>
<keyword evidence="1" id="KW-1133">Transmembrane helix</keyword>
<feature type="transmembrane region" description="Helical" evidence="1">
    <location>
        <begin position="31"/>
        <end position="55"/>
    </location>
</feature>
<sequence length="105" mass="11190">MRYRSAIPALPRRFKRTPGWRLRKCTGDTTATTIIIIGGIAGTITIIAIITTIIVTGTGGKCDSLAQMQTGPLHRGPVSISAVALKLARLPPVISNISIRKRSPS</sequence>
<evidence type="ECO:0000313" key="2">
    <source>
        <dbReference type="EMBL" id="KRR03447.1"/>
    </source>
</evidence>
<organism evidence="2 3">
    <name type="scientific">Bradyrhizobium valentinum</name>
    <dbReference type="NCBI Taxonomy" id="1518501"/>
    <lineage>
        <taxon>Bacteria</taxon>
        <taxon>Pseudomonadati</taxon>
        <taxon>Pseudomonadota</taxon>
        <taxon>Alphaproteobacteria</taxon>
        <taxon>Hyphomicrobiales</taxon>
        <taxon>Nitrobacteraceae</taxon>
        <taxon>Bradyrhizobium</taxon>
    </lineage>
</organism>
<dbReference type="AlphaFoldDB" id="A0A0R3L687"/>
<accession>A0A0R3L687</accession>
<comment type="caution">
    <text evidence="2">The sequence shown here is derived from an EMBL/GenBank/DDBJ whole genome shotgun (WGS) entry which is preliminary data.</text>
</comment>
<gene>
    <name evidence="2" type="ORF">CP49_38265</name>
</gene>
<name>A0A0R3L687_9BRAD</name>
<dbReference type="RefSeq" id="WP_057852657.1">
    <property type="nucleotide sequence ID" value="NZ_LLXX01000138.1"/>
</dbReference>
<proteinExistence type="predicted"/>
<evidence type="ECO:0000313" key="3">
    <source>
        <dbReference type="Proteomes" id="UP000051913"/>
    </source>
</evidence>
<dbReference type="Proteomes" id="UP000051913">
    <property type="component" value="Unassembled WGS sequence"/>
</dbReference>
<keyword evidence="1" id="KW-0472">Membrane</keyword>
<evidence type="ECO:0000256" key="1">
    <source>
        <dbReference type="SAM" id="Phobius"/>
    </source>
</evidence>
<keyword evidence="1" id="KW-0812">Transmembrane</keyword>
<dbReference type="EMBL" id="LLXX01000138">
    <property type="protein sequence ID" value="KRR03447.1"/>
    <property type="molecule type" value="Genomic_DNA"/>
</dbReference>
<protein>
    <submittedName>
        <fullName evidence="2">Uncharacterized protein</fullName>
    </submittedName>
</protein>
<reference evidence="2 3" key="1">
    <citation type="submission" date="2014-03" db="EMBL/GenBank/DDBJ databases">
        <title>Bradyrhizobium valentinum sp. nov., isolated from effective nodules of Lupinus mariae-josephae, a lupine endemic of basic-lime soils in Eastern Spain.</title>
        <authorList>
            <person name="Duran D."/>
            <person name="Rey L."/>
            <person name="Navarro A."/>
            <person name="Busquets A."/>
            <person name="Imperial J."/>
            <person name="Ruiz-Argueso T."/>
        </authorList>
    </citation>
    <scope>NUCLEOTIDE SEQUENCE [LARGE SCALE GENOMIC DNA]</scope>
    <source>
        <strain evidence="2 3">LmjM3</strain>
    </source>
</reference>